<comment type="caution">
    <text evidence="3">The sequence shown here is derived from an EMBL/GenBank/DDBJ whole genome shotgun (WGS) entry which is preliminary data.</text>
</comment>
<evidence type="ECO:0000313" key="4">
    <source>
        <dbReference type="Proteomes" id="UP000538292"/>
    </source>
</evidence>
<keyword evidence="2" id="KW-0472">Membrane</keyword>
<dbReference type="Proteomes" id="UP000538292">
    <property type="component" value="Unassembled WGS sequence"/>
</dbReference>
<sequence>MYGYYLPSVTDNMANFFRLFFILFLLMIAGPVFLANGNVYATGGGSFEVPEVSDDFSKVPQGPGPGETKGLKQSPQQESGFWDQVLQFVSDIWKKATEIVIESMPYIAGGAGLIAIAALAGKGIPTLLNLVRSKYKINNLSLINSSPALAEKIAADPQLLKAYQEAEKEIRAYEKKYAGFIDPVFAQEIMYKKLKETGKLNESEMKTILDAIYAEKQTVFVSRLKELEQEIKKYKGDDLSREEIDEYICDFMRYPNYTGSKWALLAGTVDEDFIEEFKRNNPSLYNYFCYAKNVDPKDPAKKATLTDLTGKPIYEMNPVTQNVVKKRENNELIPLERSVNSYDLQHMFATYSGGRYGDGGLVDFFAEGEIRELVGWAADLQSISKIYEGYEIESKHLVNFNEFGQFNQHTVYDASFSQQDYEADLDAHNLNHYGKKHIIDDYHNYFVENKDYQKRTTLFVESYADPNAADKIKSGLEKLDKKSDYYMNIHTHIMPGKTMSNRLTNNPSIGQGFPQITYQLLNDDISYESAKTIKDEFMKKLERELKYEKNH</sequence>
<dbReference type="AlphaFoldDB" id="A0A7W1XR83"/>
<keyword evidence="2" id="KW-0812">Transmembrane</keyword>
<proteinExistence type="predicted"/>
<feature type="transmembrane region" description="Helical" evidence="2">
    <location>
        <begin position="16"/>
        <end position="35"/>
    </location>
</feature>
<reference evidence="3 4" key="1">
    <citation type="submission" date="2020-07" db="EMBL/GenBank/DDBJ databases">
        <title>Thermoactinomyces phylogeny.</title>
        <authorList>
            <person name="Dunlap C."/>
        </authorList>
    </citation>
    <scope>NUCLEOTIDE SEQUENCE [LARGE SCALE GENOMIC DNA]</scope>
    <source>
        <strain evidence="3 4">AMNI-1</strain>
    </source>
</reference>
<feature type="transmembrane region" description="Helical" evidence="2">
    <location>
        <begin position="104"/>
        <end position="124"/>
    </location>
</feature>
<gene>
    <name evidence="3" type="ORF">H2C83_05555</name>
</gene>
<organism evidence="3 4">
    <name type="scientific">Thermoactinomyces mirandus</name>
    <dbReference type="NCBI Taxonomy" id="2756294"/>
    <lineage>
        <taxon>Bacteria</taxon>
        <taxon>Bacillati</taxon>
        <taxon>Bacillota</taxon>
        <taxon>Bacilli</taxon>
        <taxon>Bacillales</taxon>
        <taxon>Thermoactinomycetaceae</taxon>
        <taxon>Thermoactinomyces</taxon>
    </lineage>
</organism>
<dbReference type="EMBL" id="JACEOL010000018">
    <property type="protein sequence ID" value="MBA4601794.1"/>
    <property type="molecule type" value="Genomic_DNA"/>
</dbReference>
<evidence type="ECO:0000256" key="1">
    <source>
        <dbReference type="SAM" id="MobiDB-lite"/>
    </source>
</evidence>
<name>A0A7W1XR83_9BACL</name>
<keyword evidence="2" id="KW-1133">Transmembrane helix</keyword>
<keyword evidence="4" id="KW-1185">Reference proteome</keyword>
<accession>A0A7W1XR83</accession>
<feature type="region of interest" description="Disordered" evidence="1">
    <location>
        <begin position="54"/>
        <end position="76"/>
    </location>
</feature>
<protein>
    <submittedName>
        <fullName evidence="3">Uncharacterized protein</fullName>
    </submittedName>
</protein>
<evidence type="ECO:0000313" key="3">
    <source>
        <dbReference type="EMBL" id="MBA4601794.1"/>
    </source>
</evidence>
<evidence type="ECO:0000256" key="2">
    <source>
        <dbReference type="SAM" id="Phobius"/>
    </source>
</evidence>